<reference evidence="2 3" key="1">
    <citation type="submission" date="2016-04" db="EMBL/GenBank/DDBJ databases">
        <authorList>
            <person name="Evans L.H."/>
            <person name="Alamgir A."/>
            <person name="Owens N."/>
            <person name="Weber N.D."/>
            <person name="Virtaneva K."/>
            <person name="Barbian K."/>
            <person name="Babar A."/>
            <person name="Rosenke K."/>
        </authorList>
    </citation>
    <scope>NUCLEOTIDE SEQUENCE [LARGE SCALE GENOMIC DNA]</scope>
    <source>
        <strain evidence="2 3">CCM 8644</strain>
    </source>
</reference>
<dbReference type="Gene3D" id="2.60.40.10">
    <property type="entry name" value="Immunoglobulins"/>
    <property type="match status" value="1"/>
</dbReference>
<dbReference type="InterPro" id="IPR013783">
    <property type="entry name" value="Ig-like_fold"/>
</dbReference>
<dbReference type="Proteomes" id="UP000078459">
    <property type="component" value="Unassembled WGS sequence"/>
</dbReference>
<evidence type="ECO:0000259" key="1">
    <source>
        <dbReference type="PROSITE" id="PS50093"/>
    </source>
</evidence>
<dbReference type="PROSITE" id="PS50093">
    <property type="entry name" value="PKD"/>
    <property type="match status" value="1"/>
</dbReference>
<organism evidence="2 3">
    <name type="scientific">Pedobacter psychrophilus</name>
    <dbReference type="NCBI Taxonomy" id="1826909"/>
    <lineage>
        <taxon>Bacteria</taxon>
        <taxon>Pseudomonadati</taxon>
        <taxon>Bacteroidota</taxon>
        <taxon>Sphingobacteriia</taxon>
        <taxon>Sphingobacteriales</taxon>
        <taxon>Sphingobacteriaceae</taxon>
        <taxon>Pedobacter</taxon>
    </lineage>
</organism>
<sequence>MSSCEYKEYPDSDVPEQAIYMTSAAAATRAPSPTGFYDVNSVAIPGQLFRYVVDPVTNRFNISLGIGRSGISLEGDVNVNIVLNADTVSKLKTSGKLAADVMVLPATAFNLQTSILMPSGSSTTSFPLSIDLPFLINNPNTRFAIGVGITSNDRKATKNLNTTIVLLNTSFLFPVSNFTFAANTTNPKIINFTNTSINGVSSTWNFGDGSAVSTEKSPIKTYSNSGTYNVTLTTIGVTGDAQKSVKTTSVIVN</sequence>
<evidence type="ECO:0000313" key="3">
    <source>
        <dbReference type="Proteomes" id="UP000078459"/>
    </source>
</evidence>
<dbReference type="Gene3D" id="2.60.40.1740">
    <property type="entry name" value="hypothetical protein (bacova_03559)"/>
    <property type="match status" value="1"/>
</dbReference>
<dbReference type="InterPro" id="IPR013728">
    <property type="entry name" value="BT_3987-like_N"/>
</dbReference>
<dbReference type="AlphaFoldDB" id="A0A179DLP2"/>
<gene>
    <name evidence="2" type="ORF">A5893_02550</name>
</gene>
<dbReference type="InterPro" id="IPR035986">
    <property type="entry name" value="PKD_dom_sf"/>
</dbReference>
<dbReference type="InterPro" id="IPR000601">
    <property type="entry name" value="PKD_dom"/>
</dbReference>
<dbReference type="Pfam" id="PF18911">
    <property type="entry name" value="PKD_4"/>
    <property type="match status" value="1"/>
</dbReference>
<evidence type="ECO:0000313" key="2">
    <source>
        <dbReference type="EMBL" id="OAQ42016.1"/>
    </source>
</evidence>
<reference evidence="2 3" key="2">
    <citation type="submission" date="2016-06" db="EMBL/GenBank/DDBJ databases">
        <title>Pedobacter psychrophilus sp. nov., isolated from Antarctic fragmentary rock.</title>
        <authorList>
            <person name="Svec P."/>
        </authorList>
    </citation>
    <scope>NUCLEOTIDE SEQUENCE [LARGE SCALE GENOMIC DNA]</scope>
    <source>
        <strain evidence="2 3">CCM 8644</strain>
    </source>
</reference>
<dbReference type="Pfam" id="PF08522">
    <property type="entry name" value="BT_3987-like_N"/>
    <property type="match status" value="1"/>
</dbReference>
<dbReference type="InterPro" id="IPR022409">
    <property type="entry name" value="PKD/Chitinase_dom"/>
</dbReference>
<proteinExistence type="predicted"/>
<feature type="domain" description="PKD" evidence="1">
    <location>
        <begin position="200"/>
        <end position="253"/>
    </location>
</feature>
<dbReference type="EMBL" id="LWHJ01000011">
    <property type="protein sequence ID" value="OAQ42016.1"/>
    <property type="molecule type" value="Genomic_DNA"/>
</dbReference>
<dbReference type="CDD" id="cd00146">
    <property type="entry name" value="PKD"/>
    <property type="match status" value="1"/>
</dbReference>
<comment type="caution">
    <text evidence="2">The sequence shown here is derived from an EMBL/GenBank/DDBJ whole genome shotgun (WGS) entry which is preliminary data.</text>
</comment>
<name>A0A179DLP2_9SPHI</name>
<keyword evidence="3" id="KW-1185">Reference proteome</keyword>
<dbReference type="STRING" id="1826909.A5893_02550"/>
<accession>A0A179DLP2</accession>
<dbReference type="SMART" id="SM00089">
    <property type="entry name" value="PKD"/>
    <property type="match status" value="1"/>
</dbReference>
<dbReference type="SUPFAM" id="SSF49299">
    <property type="entry name" value="PKD domain"/>
    <property type="match status" value="1"/>
</dbReference>
<protein>
    <recommendedName>
        <fullName evidence="1">PKD domain-containing protein</fullName>
    </recommendedName>
</protein>